<keyword evidence="12" id="KW-1185">Reference proteome</keyword>
<comment type="similarity">
    <text evidence="8">Belongs to the glycosyltransferase 2 family. CrtQ subfamily.</text>
</comment>
<dbReference type="InterPro" id="IPR029044">
    <property type="entry name" value="Nucleotide-diphossugar_trans"/>
</dbReference>
<comment type="function">
    <text evidence="6">Catalyzes the glycosylation of 4,4'-diaponeurosporenoate, i.e. the esterification of glucose at the C1'' position with the carboxyl group of 4,4'-diaponeurosporenic acid, to form glycosyl-4,4'-diaponeurosporenoate. This is a step in the biosynthesis of staphyloxanthin, an orange pigment present in most staphylococci strains.</text>
</comment>
<evidence type="ECO:0000256" key="7">
    <source>
        <dbReference type="ARBA" id="ARBA00037904"/>
    </source>
</evidence>
<keyword evidence="2" id="KW-1003">Cell membrane</keyword>
<evidence type="ECO:0000256" key="4">
    <source>
        <dbReference type="ARBA" id="ARBA00022679"/>
    </source>
</evidence>
<feature type="domain" description="Glycosyltransferase 2-like" evidence="10">
    <location>
        <begin position="18"/>
        <end position="154"/>
    </location>
</feature>
<evidence type="ECO:0000313" key="12">
    <source>
        <dbReference type="Proteomes" id="UP001205740"/>
    </source>
</evidence>
<keyword evidence="4 11" id="KW-0808">Transferase</keyword>
<keyword evidence="5" id="KW-0472">Membrane</keyword>
<dbReference type="Gene3D" id="3.90.550.10">
    <property type="entry name" value="Spore Coat Polysaccharide Biosynthesis Protein SpsA, Chain A"/>
    <property type="match status" value="1"/>
</dbReference>
<evidence type="ECO:0000256" key="3">
    <source>
        <dbReference type="ARBA" id="ARBA00022676"/>
    </source>
</evidence>
<keyword evidence="3" id="KW-0328">Glycosyltransferase</keyword>
<sequence>MTSTPGDAADTAVPAVAVVVPAHNEERLITDTLRALDRQRFSSVVHRHVLHGYRVIVVDNASTDGTADVVRSFIDAGTSVPMELVSEPEKGTGCAADTGVRRAIHLGASFVARTDADTLPAPDWLANIVAPLLEGYRLVGGRVQARSDGGTSATVFNAVGALWRVGHAVEWARTRRAAPHERRSFAVVGNNMAIDAEMYEQSGGFPRTRIEDAHEDEVLHQRVRALVGGDGIALATRAVVRTSLRRLDEYGTRDFVSWYSSDGDDRPDRDADIR</sequence>
<dbReference type="EMBL" id="JAMTCG010000006">
    <property type="protein sequence ID" value="MCP2162216.1"/>
    <property type="molecule type" value="Genomic_DNA"/>
</dbReference>
<evidence type="ECO:0000256" key="1">
    <source>
        <dbReference type="ARBA" id="ARBA00004236"/>
    </source>
</evidence>
<gene>
    <name evidence="11" type="ORF">LX12_003420</name>
</gene>
<dbReference type="PANTHER" id="PTHR43646">
    <property type="entry name" value="GLYCOSYLTRANSFERASE"/>
    <property type="match status" value="1"/>
</dbReference>
<organism evidence="11 12">
    <name type="scientific">Williamsia serinedens</name>
    <dbReference type="NCBI Taxonomy" id="391736"/>
    <lineage>
        <taxon>Bacteria</taxon>
        <taxon>Bacillati</taxon>
        <taxon>Actinomycetota</taxon>
        <taxon>Actinomycetes</taxon>
        <taxon>Mycobacteriales</taxon>
        <taxon>Nocardiaceae</taxon>
        <taxon>Williamsia</taxon>
    </lineage>
</organism>
<dbReference type="CDD" id="cd00761">
    <property type="entry name" value="Glyco_tranf_GTA_type"/>
    <property type="match status" value="1"/>
</dbReference>
<dbReference type="Proteomes" id="UP001205740">
    <property type="component" value="Unassembled WGS sequence"/>
</dbReference>
<proteinExistence type="inferred from homology"/>
<evidence type="ECO:0000256" key="8">
    <source>
        <dbReference type="ARBA" id="ARBA00038120"/>
    </source>
</evidence>
<dbReference type="SUPFAM" id="SSF53448">
    <property type="entry name" value="Nucleotide-diphospho-sugar transferases"/>
    <property type="match status" value="1"/>
</dbReference>
<evidence type="ECO:0000313" key="11">
    <source>
        <dbReference type="EMBL" id="MCP2162216.1"/>
    </source>
</evidence>
<comment type="pathway">
    <text evidence="7">Carotenoid biosynthesis; staphyloxanthin biosynthesis; staphyloxanthin from farnesyl diphosphate: step 4/5.</text>
</comment>
<dbReference type="RefSeq" id="WP_253655778.1">
    <property type="nucleotide sequence ID" value="NZ_BAAAOE010000005.1"/>
</dbReference>
<evidence type="ECO:0000256" key="6">
    <source>
        <dbReference type="ARBA" id="ARBA00037281"/>
    </source>
</evidence>
<accession>A0ABT1H4P7</accession>
<evidence type="ECO:0000256" key="9">
    <source>
        <dbReference type="ARBA" id="ARBA00040345"/>
    </source>
</evidence>
<evidence type="ECO:0000256" key="5">
    <source>
        <dbReference type="ARBA" id="ARBA00023136"/>
    </source>
</evidence>
<name>A0ABT1H4P7_9NOCA</name>
<comment type="subcellular location">
    <subcellularLocation>
        <location evidence="1">Cell membrane</location>
    </subcellularLocation>
</comment>
<dbReference type="InterPro" id="IPR001173">
    <property type="entry name" value="Glyco_trans_2-like"/>
</dbReference>
<dbReference type="PANTHER" id="PTHR43646:SF2">
    <property type="entry name" value="GLYCOSYLTRANSFERASE 2-LIKE DOMAIN-CONTAINING PROTEIN"/>
    <property type="match status" value="1"/>
</dbReference>
<dbReference type="Pfam" id="PF00535">
    <property type="entry name" value="Glycos_transf_2"/>
    <property type="match status" value="1"/>
</dbReference>
<reference evidence="11 12" key="1">
    <citation type="submission" date="2022-06" db="EMBL/GenBank/DDBJ databases">
        <title>Genomic Encyclopedia of Archaeal and Bacterial Type Strains, Phase II (KMG-II): from individual species to whole genera.</title>
        <authorList>
            <person name="Goeker M."/>
        </authorList>
    </citation>
    <scope>NUCLEOTIDE SEQUENCE [LARGE SCALE GENOMIC DNA]</scope>
    <source>
        <strain evidence="11 12">DSM 45037</strain>
    </source>
</reference>
<protein>
    <recommendedName>
        <fullName evidence="9">4,4'-diaponeurosporenoate glycosyltransferase</fullName>
    </recommendedName>
</protein>
<evidence type="ECO:0000259" key="10">
    <source>
        <dbReference type="Pfam" id="PF00535"/>
    </source>
</evidence>
<comment type="caution">
    <text evidence="11">The sequence shown here is derived from an EMBL/GenBank/DDBJ whole genome shotgun (WGS) entry which is preliminary data.</text>
</comment>
<dbReference type="GO" id="GO:0016740">
    <property type="term" value="F:transferase activity"/>
    <property type="evidence" value="ECO:0007669"/>
    <property type="project" value="UniProtKB-KW"/>
</dbReference>
<evidence type="ECO:0000256" key="2">
    <source>
        <dbReference type="ARBA" id="ARBA00022475"/>
    </source>
</evidence>